<accession>A0ABR1HHE4</accession>
<organism evidence="4 5">
    <name type="scientific">Neonectria magnoliae</name>
    <dbReference type="NCBI Taxonomy" id="2732573"/>
    <lineage>
        <taxon>Eukaryota</taxon>
        <taxon>Fungi</taxon>
        <taxon>Dikarya</taxon>
        <taxon>Ascomycota</taxon>
        <taxon>Pezizomycotina</taxon>
        <taxon>Sordariomycetes</taxon>
        <taxon>Hypocreomycetidae</taxon>
        <taxon>Hypocreales</taxon>
        <taxon>Nectriaceae</taxon>
        <taxon>Neonectria</taxon>
    </lineage>
</organism>
<keyword evidence="5" id="KW-1185">Reference proteome</keyword>
<dbReference type="InterPro" id="IPR016024">
    <property type="entry name" value="ARM-type_fold"/>
</dbReference>
<evidence type="ECO:0008006" key="6">
    <source>
        <dbReference type="Google" id="ProtNLM"/>
    </source>
</evidence>
<keyword evidence="3" id="KW-0143">Chaperone</keyword>
<dbReference type="Proteomes" id="UP001498421">
    <property type="component" value="Unassembled WGS sequence"/>
</dbReference>
<sequence>MAELGTATGPAKLIAVTNLVKKLSDDLEAITLLPKDRDLALEELKIYGRDPKNADPIFTKEGISMLLRHAFHSPSSDTARAALRVLANAMLLKPETRQTFVDQGFANRACKDLKSENWDNEFLLSRILFLSTYDTKVDLKELIDKHHLAERINDNLSRHAKQLSEKAKAKVEPMQEMALVETLKLLFNLTHHCSDAEHVSAFTPSVPHIVTLLWRQDISSAKPLDPPFGPIINALLNLDMESDSSKAAIYPKNNPNTVATRLIEILDPSMKVYDDNELEAVVTPVVSVIRNIHEHAPESTKEHIRSLLLPTAEDRENILGQGTTLSARLLKNSTNPVAPALREAISHLLFDMSDRDASKFVENVGYGFASGFLFQNNVPIPASASEAFSKGDPNGEQKPVNPVTGQFLDAENPVDVPEMTQAEKEREAERLFVLFERLKKTGIIDVQNPVEVAMREGTYRELKDDEVEELE</sequence>
<dbReference type="InterPro" id="IPR011989">
    <property type="entry name" value="ARM-like"/>
</dbReference>
<dbReference type="Pfam" id="PF10165">
    <property type="entry name" value="Ric8"/>
    <property type="match status" value="1"/>
</dbReference>
<proteinExistence type="inferred from homology"/>
<evidence type="ECO:0000256" key="1">
    <source>
        <dbReference type="ARBA" id="ARBA00009049"/>
    </source>
</evidence>
<dbReference type="PANTHER" id="PTHR12425">
    <property type="entry name" value="SYNEMBRYN"/>
    <property type="match status" value="1"/>
</dbReference>
<evidence type="ECO:0000256" key="2">
    <source>
        <dbReference type="ARBA" id="ARBA00022658"/>
    </source>
</evidence>
<comment type="caution">
    <text evidence="4">The sequence shown here is derived from an EMBL/GenBank/DDBJ whole genome shotgun (WGS) entry which is preliminary data.</text>
</comment>
<reference evidence="4 5" key="1">
    <citation type="journal article" date="2025" name="Microbiol. Resour. Announc.">
        <title>Draft genome sequences for Neonectria magnoliae and Neonectria punicea, canker pathogens of Liriodendron tulipifera and Acer saccharum in West Virginia.</title>
        <authorList>
            <person name="Petronek H.M."/>
            <person name="Kasson M.T."/>
            <person name="Metheny A.M."/>
            <person name="Stauder C.M."/>
            <person name="Lovett B."/>
            <person name="Lynch S.C."/>
            <person name="Garnas J.R."/>
            <person name="Kasson L.R."/>
            <person name="Stajich J.E."/>
        </authorList>
    </citation>
    <scope>NUCLEOTIDE SEQUENCE [LARGE SCALE GENOMIC DNA]</scope>
    <source>
        <strain evidence="4 5">NRRL 64651</strain>
    </source>
</reference>
<comment type="similarity">
    <text evidence="1">Belongs to the synembryn family.</text>
</comment>
<name>A0ABR1HHE4_9HYPO</name>
<dbReference type="PANTHER" id="PTHR12425:SF5">
    <property type="entry name" value="SYNEMBRYN"/>
    <property type="match status" value="1"/>
</dbReference>
<keyword evidence="2" id="KW-0344">Guanine-nucleotide releasing factor</keyword>
<gene>
    <name evidence="4" type="ORF">QQZ08_010524</name>
</gene>
<protein>
    <recommendedName>
        <fullName evidence="6">Guanine nucleotide exchange factor synembryn</fullName>
    </recommendedName>
</protein>
<evidence type="ECO:0000313" key="4">
    <source>
        <dbReference type="EMBL" id="KAK7420168.1"/>
    </source>
</evidence>
<evidence type="ECO:0000256" key="3">
    <source>
        <dbReference type="ARBA" id="ARBA00023186"/>
    </source>
</evidence>
<dbReference type="InterPro" id="IPR019318">
    <property type="entry name" value="Gua_nucleotide_exch_fac_Ric8"/>
</dbReference>
<evidence type="ECO:0000313" key="5">
    <source>
        <dbReference type="Proteomes" id="UP001498421"/>
    </source>
</evidence>
<dbReference type="Gene3D" id="1.25.10.10">
    <property type="entry name" value="Leucine-rich Repeat Variant"/>
    <property type="match status" value="1"/>
</dbReference>
<dbReference type="SUPFAM" id="SSF48371">
    <property type="entry name" value="ARM repeat"/>
    <property type="match status" value="1"/>
</dbReference>
<dbReference type="EMBL" id="JAZAVK010000138">
    <property type="protein sequence ID" value="KAK7420168.1"/>
    <property type="molecule type" value="Genomic_DNA"/>
</dbReference>